<keyword evidence="1" id="KW-0732">Signal</keyword>
<evidence type="ECO:0008006" key="4">
    <source>
        <dbReference type="Google" id="ProtNLM"/>
    </source>
</evidence>
<dbReference type="Proteomes" id="UP000030060">
    <property type="component" value="Unassembled WGS sequence"/>
</dbReference>
<organism evidence="2 3">
    <name type="scientific">Pseudomonas fluorescens LMG 5329</name>
    <dbReference type="NCBI Taxonomy" id="1324332"/>
    <lineage>
        <taxon>Bacteria</taxon>
        <taxon>Pseudomonadati</taxon>
        <taxon>Pseudomonadota</taxon>
        <taxon>Gammaproteobacteria</taxon>
        <taxon>Pseudomonadales</taxon>
        <taxon>Pseudomonadaceae</taxon>
        <taxon>Pseudomonas</taxon>
    </lineage>
</organism>
<accession>A0A0A1YV97</accession>
<dbReference type="RefSeq" id="WP_038850465.1">
    <property type="nucleotide sequence ID" value="NZ_ASGY01000218.1"/>
</dbReference>
<dbReference type="OrthoDB" id="6902519at2"/>
<gene>
    <name evidence="2" type="ORF">K814_0127450</name>
</gene>
<comment type="caution">
    <text evidence="2">The sequence shown here is derived from an EMBL/GenBank/DDBJ whole genome shotgun (WGS) entry which is preliminary data.</text>
</comment>
<evidence type="ECO:0000256" key="1">
    <source>
        <dbReference type="SAM" id="SignalP"/>
    </source>
</evidence>
<proteinExistence type="predicted"/>
<reference evidence="2 3" key="1">
    <citation type="journal article" date="2013" name="Genome Announc.">
        <title>Draft Genome Sequence of Pseudomonas fluorescens LMG 5329, a White Line-Inducing Principle-Producing Bioindicator for the Mushroom Pathogen Pseudomonas tolaasii.</title>
        <authorList>
            <person name="Ghequire M.G."/>
            <person name="Rokni-Zadeh H."/>
            <person name="Zarrineh P."/>
            <person name="De Mot R."/>
        </authorList>
    </citation>
    <scope>NUCLEOTIDE SEQUENCE [LARGE SCALE GENOMIC DNA]</scope>
    <source>
        <strain evidence="2 3">LMG 5329</strain>
    </source>
</reference>
<dbReference type="InterPro" id="IPR021245">
    <property type="entry name" value="DUF2790"/>
</dbReference>
<feature type="chain" id="PRO_5001996177" description="DUF2790 domain-containing protein" evidence="1">
    <location>
        <begin position="20"/>
        <end position="74"/>
    </location>
</feature>
<evidence type="ECO:0000313" key="2">
    <source>
        <dbReference type="EMBL" id="KGE64781.1"/>
    </source>
</evidence>
<dbReference type="Gene3D" id="2.30.140.50">
    <property type="entry name" value="Protein of unknown function DUF2790"/>
    <property type="match status" value="1"/>
</dbReference>
<dbReference type="EMBL" id="ASGY01000218">
    <property type="protein sequence ID" value="KGE64781.1"/>
    <property type="molecule type" value="Genomic_DNA"/>
</dbReference>
<dbReference type="AlphaFoldDB" id="A0A0A1YV97"/>
<feature type="signal peptide" evidence="1">
    <location>
        <begin position="1"/>
        <end position="19"/>
    </location>
</feature>
<dbReference type="Pfam" id="PF10976">
    <property type="entry name" value="DUF2790"/>
    <property type="match status" value="1"/>
</dbReference>
<name>A0A0A1YV97_PSEFL</name>
<sequence>MKIKFFSLILLFTASGAFAQGNPENAAPDIQRIVSVTPVPGSCQVEPATLVYVDSQGVSHSVNYLVMGTCQGGV</sequence>
<evidence type="ECO:0000313" key="3">
    <source>
        <dbReference type="Proteomes" id="UP000030060"/>
    </source>
</evidence>
<protein>
    <recommendedName>
        <fullName evidence="4">DUF2790 domain-containing protein</fullName>
    </recommendedName>
</protein>